<dbReference type="RefSeq" id="WP_269423665.1">
    <property type="nucleotide sequence ID" value="NZ_JAPWGY010000003.1"/>
</dbReference>
<keyword evidence="3" id="KW-1185">Reference proteome</keyword>
<dbReference type="EMBL" id="JAPWGY010000003">
    <property type="protein sequence ID" value="MCZ4281515.1"/>
    <property type="molecule type" value="Genomic_DNA"/>
</dbReference>
<evidence type="ECO:0000256" key="1">
    <source>
        <dbReference type="SAM" id="Phobius"/>
    </source>
</evidence>
<keyword evidence="1" id="KW-0472">Membrane</keyword>
<accession>A0ABT4LK81</accession>
<keyword evidence="1" id="KW-1133">Transmembrane helix</keyword>
<feature type="transmembrane region" description="Helical" evidence="1">
    <location>
        <begin position="20"/>
        <end position="40"/>
    </location>
</feature>
<reference evidence="2" key="1">
    <citation type="submission" date="2022-12" db="EMBL/GenBank/DDBJ databases">
        <title>Bacterial isolates from different developmental stages of Nematostella vectensis.</title>
        <authorList>
            <person name="Fraune S."/>
        </authorList>
    </citation>
    <scope>NUCLEOTIDE SEQUENCE</scope>
    <source>
        <strain evidence="2">G21630-S1</strain>
    </source>
</reference>
<organism evidence="2 3">
    <name type="scientific">Kiloniella laminariae</name>
    <dbReference type="NCBI Taxonomy" id="454162"/>
    <lineage>
        <taxon>Bacteria</taxon>
        <taxon>Pseudomonadati</taxon>
        <taxon>Pseudomonadota</taxon>
        <taxon>Alphaproteobacteria</taxon>
        <taxon>Rhodospirillales</taxon>
        <taxon>Kiloniellaceae</taxon>
        <taxon>Kiloniella</taxon>
    </lineage>
</organism>
<protein>
    <submittedName>
        <fullName evidence="2">YdbH domain-containing protein</fullName>
    </submittedName>
</protein>
<name>A0ABT4LK81_9PROT</name>
<dbReference type="Proteomes" id="UP001069802">
    <property type="component" value="Unassembled WGS sequence"/>
</dbReference>
<comment type="caution">
    <text evidence="2">The sequence shown here is derived from an EMBL/GenBank/DDBJ whole genome shotgun (WGS) entry which is preliminary data.</text>
</comment>
<sequence length="1019" mass="109018">MGTAKARTHKAVLFCKRAFIWGVLGVILCGGALVVFRVPLVQWGLEQVALQAKVPAFSVRVTDIDFDRVAVENISVGKAEEFSLKSLVMEFDLLDLWRGGTLRLVTEGLRLNLDLTGKQPLLGSLASLFVTAENPEAATRISLPFQPEVHLSDGALQILSQQGLVTMPFAAEFVGTTAQDLQGWLNFLGGDFAGHQPERLDLGMIFSSSDLQVDWDVSWRELGLQGEGAAALFLDVPGHNTAGASWNISGNLMGEIPLALFAEAIPESGKIRSASATVEMDGEGVIPISGEQPQQWQEAIVPLLEGIERARASLAARVQTRVQLKEGGLLLGDMPLVFTADRKHFQIGLSQRASFDFSDFAKMPLSPEVRDILGAKARVEIRKEDTLLLVPLRGEGQSIGHFSGRFIGRDGFSLGFQADGAGRYSLAERELVDPSAEIEITGDAFSIARAGGGKINGRGLKVKLSAAPTDAIEGDSNNEWQGKWQIALAGGEFREPKARASLSRLALEGDYVFGPELSFSETRGSLLFDTFVLSDLVELQKPARVDLQDLSLSLDLQARPDASLRFPSVLVSAAIKDLGLKVLADPQEVVLSGIGLKLQGDVTGQWVAMFSSKEVTAPVLQAQIRNLQGQMSTDLSSGDPSRETGSQNLEELPFSAEVSGGLESLDPDRYFPSLVFRGGSRGNLKNLNISGSVALNEGATLLNATGAFSPDTGDGEFDLTVPKLLLLEGGLQPETFSPLLSGIRVNDGSVNGQANIRISGGVPDGEGYLNLDLADSLVNGFPMKGFEGRFFFHGIYTPSLPPGQSIRVAEIDAGVPVTNVEMLWGAFLEEGEPIVELRKTGLEISGGVLALSPGKIPVTGERQNLELLIESLDVKELFELIGQDNLGGTGRLSGSIPMIIEGEDIAVGPGHLATDGPGVLNIRSEIIADALSSGGEQVELLVEALKDFHYSELTLDIEKPFNGASEVRLGISGANENVLDGHPFRINVNLETRIEPLLAALLQGQKISQGLVSGFFKRP</sequence>
<dbReference type="InterPro" id="IPR021730">
    <property type="entry name" value="YdbH"/>
</dbReference>
<evidence type="ECO:0000313" key="2">
    <source>
        <dbReference type="EMBL" id="MCZ4281515.1"/>
    </source>
</evidence>
<evidence type="ECO:0000313" key="3">
    <source>
        <dbReference type="Proteomes" id="UP001069802"/>
    </source>
</evidence>
<keyword evidence="1" id="KW-0812">Transmembrane</keyword>
<dbReference type="Pfam" id="PF11739">
    <property type="entry name" value="YdbH-like"/>
    <property type="match status" value="1"/>
</dbReference>
<gene>
    <name evidence="2" type="ORF">O4H49_12050</name>
</gene>
<proteinExistence type="predicted"/>